<keyword evidence="16" id="KW-1185">Reference proteome</keyword>
<feature type="active site" evidence="12">
    <location>
        <position position="279"/>
    </location>
</feature>
<keyword evidence="8 12" id="KW-0275">Fatty acid biosynthesis</keyword>
<feature type="domain" description="Beta-ketoacyl-[acyl-carrier-protein] synthase III N-terminal" evidence="14">
    <location>
        <begin position="108"/>
        <end position="189"/>
    </location>
</feature>
<keyword evidence="5 12" id="KW-0808">Transferase</keyword>
<dbReference type="Pfam" id="PF08541">
    <property type="entry name" value="ACP_syn_III_C"/>
    <property type="match status" value="1"/>
</dbReference>
<evidence type="ECO:0000256" key="10">
    <source>
        <dbReference type="ARBA" id="ARBA00023315"/>
    </source>
</evidence>
<reference evidence="15 16" key="1">
    <citation type="submission" date="2018-10" db="EMBL/GenBank/DDBJ databases">
        <title>An updated phylogeny of the Alphaproteobacteria reveals that the parasitic Rickettsiales and Holosporales have independent origins.</title>
        <authorList>
            <person name="Munoz-Gomez S.A."/>
            <person name="Hess S."/>
            <person name="Burger G."/>
            <person name="Lang B.F."/>
            <person name="Susko E."/>
            <person name="Slamovits C.H."/>
            <person name="Roger A.J."/>
        </authorList>
    </citation>
    <scope>NUCLEOTIDE SEQUENCE [LARGE SCALE GENOMIC DNA]</scope>
    <source>
        <strain evidence="15">HOLO01</strain>
    </source>
</reference>
<evidence type="ECO:0000256" key="5">
    <source>
        <dbReference type="ARBA" id="ARBA00022679"/>
    </source>
</evidence>
<keyword evidence="6 12" id="KW-0276">Fatty acid metabolism</keyword>
<organism evidence="15 16">
    <name type="scientific">Candidatus Finniella inopinata</name>
    <dbReference type="NCBI Taxonomy" id="1696036"/>
    <lineage>
        <taxon>Bacteria</taxon>
        <taxon>Pseudomonadati</taxon>
        <taxon>Pseudomonadota</taxon>
        <taxon>Alphaproteobacteria</taxon>
        <taxon>Holosporales</taxon>
        <taxon>Candidatus Paracaedibacteraceae</taxon>
        <taxon>Candidatus Finniella</taxon>
    </lineage>
</organism>
<sequence>MLNISTIIGTGSCLPKRIVTNHELAARLDTTDEWIRERSGISQRHIAADDEKTSDLATQAARQALERAGLTGDQLDCIVVATTTPDNSFPATATRVQANLGATKAFAFDVQAVCSGFVYALTVADNFIRLGQVKNALVIGAETMSRLLDWQDRGTCFLFGDGAGAVVLQAQPDSGDKQGILSTHLFSDGRHYDWLYTDHSFGGPQTRGTIHMQGREIFKSAVDKIGQAVEKALDHNNLKASDIDWFVPHQANVRIIKGVCERFSIPQEKMVVTIAEHANTSAASIPLALEKAVSDGRIQKGHLVLIEAMGGGLTWGSALIRW</sequence>
<evidence type="ECO:0000256" key="2">
    <source>
        <dbReference type="ARBA" id="ARBA00008642"/>
    </source>
</evidence>
<dbReference type="PANTHER" id="PTHR43091">
    <property type="entry name" value="3-OXOACYL-[ACYL-CARRIER-PROTEIN] SYNTHASE"/>
    <property type="match status" value="1"/>
</dbReference>
<dbReference type="Pfam" id="PF08545">
    <property type="entry name" value="ACP_syn_III"/>
    <property type="match status" value="1"/>
</dbReference>
<dbReference type="GO" id="GO:0005737">
    <property type="term" value="C:cytoplasm"/>
    <property type="evidence" value="ECO:0007669"/>
    <property type="project" value="UniProtKB-SubCell"/>
</dbReference>
<dbReference type="CDD" id="cd00830">
    <property type="entry name" value="KAS_III"/>
    <property type="match status" value="1"/>
</dbReference>
<proteinExistence type="inferred from homology"/>
<evidence type="ECO:0000256" key="1">
    <source>
        <dbReference type="ARBA" id="ARBA00005194"/>
    </source>
</evidence>
<dbReference type="FunFam" id="3.40.47.10:FF:000004">
    <property type="entry name" value="3-oxoacyl-[acyl-carrier-protein] synthase 3"/>
    <property type="match status" value="1"/>
</dbReference>
<dbReference type="GO" id="GO:0004315">
    <property type="term" value="F:3-oxoacyl-[acyl-carrier-protein] synthase activity"/>
    <property type="evidence" value="ECO:0007669"/>
    <property type="project" value="InterPro"/>
</dbReference>
<keyword evidence="10 12" id="KW-0012">Acyltransferase</keyword>
<dbReference type="UniPathway" id="UPA00094"/>
<dbReference type="GO" id="GO:0006633">
    <property type="term" value="P:fatty acid biosynthetic process"/>
    <property type="evidence" value="ECO:0007669"/>
    <property type="project" value="UniProtKB-UniRule"/>
</dbReference>
<name>A0A4Q7DF73_9PROT</name>
<dbReference type="Proteomes" id="UP000293550">
    <property type="component" value="Unassembled WGS sequence"/>
</dbReference>
<comment type="subunit">
    <text evidence="12">Homodimer.</text>
</comment>
<dbReference type="RefSeq" id="WP_130154483.1">
    <property type="nucleotide sequence ID" value="NZ_SCFB01000015.1"/>
</dbReference>
<evidence type="ECO:0000256" key="11">
    <source>
        <dbReference type="ARBA" id="ARBA00051096"/>
    </source>
</evidence>
<evidence type="ECO:0000256" key="3">
    <source>
        <dbReference type="ARBA" id="ARBA00012333"/>
    </source>
</evidence>
<dbReference type="HAMAP" id="MF_01815">
    <property type="entry name" value="FabH"/>
    <property type="match status" value="1"/>
</dbReference>
<dbReference type="OrthoDB" id="9815506at2"/>
<accession>A0A4Q7DF73</accession>
<dbReference type="EMBL" id="SCFB01000015">
    <property type="protein sequence ID" value="RZI45343.1"/>
    <property type="molecule type" value="Genomic_DNA"/>
</dbReference>
<dbReference type="NCBIfam" id="TIGR00747">
    <property type="entry name" value="fabH"/>
    <property type="match status" value="1"/>
</dbReference>
<evidence type="ECO:0000256" key="8">
    <source>
        <dbReference type="ARBA" id="ARBA00023160"/>
    </source>
</evidence>
<evidence type="ECO:0000313" key="15">
    <source>
        <dbReference type="EMBL" id="RZI45343.1"/>
    </source>
</evidence>
<evidence type="ECO:0000259" key="13">
    <source>
        <dbReference type="Pfam" id="PF08541"/>
    </source>
</evidence>
<dbReference type="Gene3D" id="3.40.47.10">
    <property type="match status" value="1"/>
</dbReference>
<evidence type="ECO:0000256" key="6">
    <source>
        <dbReference type="ARBA" id="ARBA00022832"/>
    </source>
</evidence>
<evidence type="ECO:0000256" key="4">
    <source>
        <dbReference type="ARBA" id="ARBA00022516"/>
    </source>
</evidence>
<dbReference type="NCBIfam" id="NF006829">
    <property type="entry name" value="PRK09352.1"/>
    <property type="match status" value="1"/>
</dbReference>
<comment type="similarity">
    <text evidence="2 12">Belongs to the thiolase-like superfamily. FabH family.</text>
</comment>
<feature type="active site" evidence="12">
    <location>
        <position position="249"/>
    </location>
</feature>
<evidence type="ECO:0000259" key="14">
    <source>
        <dbReference type="Pfam" id="PF08545"/>
    </source>
</evidence>
<dbReference type="EC" id="2.3.1.180" evidence="3 12"/>
<evidence type="ECO:0000313" key="16">
    <source>
        <dbReference type="Proteomes" id="UP000293550"/>
    </source>
</evidence>
<comment type="caution">
    <text evidence="15">The sequence shown here is derived from an EMBL/GenBank/DDBJ whole genome shotgun (WGS) entry which is preliminary data.</text>
</comment>
<keyword evidence="9 12" id="KW-0511">Multifunctional enzyme</keyword>
<dbReference type="PANTHER" id="PTHR43091:SF1">
    <property type="entry name" value="BETA-KETOACYL-[ACYL-CARRIER-PROTEIN] SYNTHASE III, CHLOROPLASTIC"/>
    <property type="match status" value="1"/>
</dbReference>
<keyword evidence="4 12" id="KW-0444">Lipid biosynthesis</keyword>
<keyword evidence="7 12" id="KW-0443">Lipid metabolism</keyword>
<comment type="function">
    <text evidence="12">Catalyzes the condensation reaction of fatty acid synthesis by the addition to an acyl acceptor of two carbons from malonyl-ACP. Catalyzes the first condensation reaction which initiates fatty acid synthesis and may therefore play a role in governing the total rate of fatty acid production. Possesses both acetoacetyl-ACP synthase and acetyl transacylase activities. Its substrate specificity determines the biosynthesis of branched-chain and/or straight-chain of fatty acids.</text>
</comment>
<comment type="pathway">
    <text evidence="1 12">Lipid metabolism; fatty acid biosynthesis.</text>
</comment>
<keyword evidence="12" id="KW-0963">Cytoplasm</keyword>
<evidence type="ECO:0000256" key="9">
    <source>
        <dbReference type="ARBA" id="ARBA00023268"/>
    </source>
</evidence>
<dbReference type="InterPro" id="IPR016039">
    <property type="entry name" value="Thiolase-like"/>
</dbReference>
<evidence type="ECO:0000256" key="12">
    <source>
        <dbReference type="HAMAP-Rule" id="MF_01815"/>
    </source>
</evidence>
<dbReference type="InterPro" id="IPR004655">
    <property type="entry name" value="FabH"/>
</dbReference>
<dbReference type="GO" id="GO:0033818">
    <property type="term" value="F:beta-ketoacyl-acyl-carrier-protein synthase III activity"/>
    <property type="evidence" value="ECO:0007669"/>
    <property type="project" value="UniProtKB-UniRule"/>
</dbReference>
<gene>
    <name evidence="12" type="primary">fabH</name>
    <name evidence="15" type="ORF">EQU50_07370</name>
</gene>
<dbReference type="InterPro" id="IPR013747">
    <property type="entry name" value="ACP_syn_III_C"/>
</dbReference>
<feature type="active site" evidence="12">
    <location>
        <position position="114"/>
    </location>
</feature>
<dbReference type="InterPro" id="IPR013751">
    <property type="entry name" value="ACP_syn_III_N"/>
</dbReference>
<dbReference type="SUPFAM" id="SSF53901">
    <property type="entry name" value="Thiolase-like"/>
    <property type="match status" value="1"/>
</dbReference>
<feature type="region of interest" description="ACP-binding" evidence="12">
    <location>
        <begin position="250"/>
        <end position="254"/>
    </location>
</feature>
<feature type="domain" description="Beta-ketoacyl-[acyl-carrier-protein] synthase III C-terminal" evidence="13">
    <location>
        <begin position="233"/>
        <end position="322"/>
    </location>
</feature>
<comment type="domain">
    <text evidence="12">The last Arg residue of the ACP-binding site is essential for the weak association between ACP/AcpP and FabH.</text>
</comment>
<comment type="catalytic activity">
    <reaction evidence="11">
        <text>malonyl-[ACP] + acetyl-CoA + H(+) = 3-oxobutanoyl-[ACP] + CO2 + CoA</text>
        <dbReference type="Rhea" id="RHEA:12080"/>
        <dbReference type="Rhea" id="RHEA-COMP:9623"/>
        <dbReference type="Rhea" id="RHEA-COMP:9625"/>
        <dbReference type="ChEBI" id="CHEBI:15378"/>
        <dbReference type="ChEBI" id="CHEBI:16526"/>
        <dbReference type="ChEBI" id="CHEBI:57287"/>
        <dbReference type="ChEBI" id="CHEBI:57288"/>
        <dbReference type="ChEBI" id="CHEBI:78449"/>
        <dbReference type="ChEBI" id="CHEBI:78450"/>
        <dbReference type="EC" id="2.3.1.180"/>
    </reaction>
    <physiologicalReaction direction="left-to-right" evidence="11">
        <dbReference type="Rhea" id="RHEA:12081"/>
    </physiologicalReaction>
</comment>
<protein>
    <recommendedName>
        <fullName evidence="3 12">Beta-ketoacyl-[acyl-carrier-protein] synthase III</fullName>
        <shortName evidence="12">Beta-ketoacyl-ACP synthase III</shortName>
        <shortName evidence="12">KAS III</shortName>
        <ecNumber evidence="3 12">2.3.1.180</ecNumber>
    </recommendedName>
    <alternativeName>
        <fullName evidence="12">3-oxoacyl-[acyl-carrier-protein] synthase 3</fullName>
    </alternativeName>
    <alternativeName>
        <fullName evidence="12">3-oxoacyl-[acyl-carrier-protein] synthase III</fullName>
    </alternativeName>
</protein>
<comment type="subcellular location">
    <subcellularLocation>
        <location evidence="12">Cytoplasm</location>
    </subcellularLocation>
</comment>
<dbReference type="AlphaFoldDB" id="A0A4Q7DF73"/>
<evidence type="ECO:0000256" key="7">
    <source>
        <dbReference type="ARBA" id="ARBA00023098"/>
    </source>
</evidence>